<gene>
    <name evidence="5" type="ORF">SAMN05421846_11474</name>
</gene>
<evidence type="ECO:0000256" key="3">
    <source>
        <dbReference type="PROSITE-ProRule" id="PRU00339"/>
    </source>
</evidence>
<dbReference type="GO" id="GO:0046813">
    <property type="term" value="P:receptor-mediated virion attachment to host cell"/>
    <property type="evidence" value="ECO:0007669"/>
    <property type="project" value="TreeGrafter"/>
</dbReference>
<evidence type="ECO:0000256" key="2">
    <source>
        <dbReference type="ARBA" id="ARBA00022803"/>
    </source>
</evidence>
<feature type="repeat" description="TPR" evidence="3">
    <location>
        <begin position="123"/>
        <end position="156"/>
    </location>
</feature>
<dbReference type="EMBL" id="FNDW01000014">
    <property type="protein sequence ID" value="SDI82142.1"/>
    <property type="molecule type" value="Genomic_DNA"/>
</dbReference>
<dbReference type="Proteomes" id="UP000198869">
    <property type="component" value="Unassembled WGS sequence"/>
</dbReference>
<dbReference type="PROSITE" id="PS50005">
    <property type="entry name" value="TPR"/>
    <property type="match status" value="4"/>
</dbReference>
<dbReference type="Pfam" id="PF13181">
    <property type="entry name" value="TPR_8"/>
    <property type="match status" value="1"/>
</dbReference>
<dbReference type="RefSeq" id="WP_089861199.1">
    <property type="nucleotide sequence ID" value="NZ_FNDW01000014.1"/>
</dbReference>
<proteinExistence type="predicted"/>
<sequence>MKKHLFFLTLIFSTVSLQAQDKKTAEECFQNADYKCAEEQYAKLAQTEKIQKLQSEYYNYLGTSQRRLGKTTSAFKSYESALRANPMSAAVYANLGSIHGQKGNKQAALDYLNQGIKLEPENAEMYLTRSKVYENLGKKDLAAKDLNQILSFAPDNIYARTGLANLKKNSGDLEGSLKDYNQLISEKPESLLYSGRGDVYFRLKKNKEALADVNKAISIDPKFAQAYVNKALILFETAKPKEACASLDKAVSLGYEKPLLLEYYSKCEVKK</sequence>
<dbReference type="GO" id="GO:0009279">
    <property type="term" value="C:cell outer membrane"/>
    <property type="evidence" value="ECO:0007669"/>
    <property type="project" value="TreeGrafter"/>
</dbReference>
<feature type="repeat" description="TPR" evidence="3">
    <location>
        <begin position="55"/>
        <end position="88"/>
    </location>
</feature>
<dbReference type="Gene3D" id="1.25.40.10">
    <property type="entry name" value="Tetratricopeptide repeat domain"/>
    <property type="match status" value="2"/>
</dbReference>
<evidence type="ECO:0000313" key="6">
    <source>
        <dbReference type="Proteomes" id="UP000198869"/>
    </source>
</evidence>
<protein>
    <submittedName>
        <fullName evidence="5">Tetratricopeptide repeat-containing protein</fullName>
    </submittedName>
</protein>
<dbReference type="SMART" id="SM00028">
    <property type="entry name" value="TPR"/>
    <property type="match status" value="6"/>
</dbReference>
<feature type="repeat" description="TPR" evidence="3">
    <location>
        <begin position="89"/>
        <end position="122"/>
    </location>
</feature>
<evidence type="ECO:0000256" key="1">
    <source>
        <dbReference type="ARBA" id="ARBA00022737"/>
    </source>
</evidence>
<dbReference type="PANTHER" id="PTHR44858">
    <property type="entry name" value="TETRATRICOPEPTIDE REPEAT PROTEIN 6"/>
    <property type="match status" value="1"/>
</dbReference>
<dbReference type="Pfam" id="PF13414">
    <property type="entry name" value="TPR_11"/>
    <property type="match status" value="1"/>
</dbReference>
<dbReference type="SUPFAM" id="SSF48452">
    <property type="entry name" value="TPR-like"/>
    <property type="match status" value="1"/>
</dbReference>
<keyword evidence="4" id="KW-0732">Signal</keyword>
<reference evidence="6" key="1">
    <citation type="submission" date="2016-10" db="EMBL/GenBank/DDBJ databases">
        <authorList>
            <person name="Varghese N."/>
            <person name="Submissions S."/>
        </authorList>
    </citation>
    <scope>NUCLEOTIDE SEQUENCE [LARGE SCALE GENOMIC DNA]</scope>
    <source>
        <strain evidence="6">DSM 17071</strain>
    </source>
</reference>
<dbReference type="PROSITE" id="PS50293">
    <property type="entry name" value="TPR_REGION"/>
    <property type="match status" value="1"/>
</dbReference>
<feature type="chain" id="PRO_5011489708" evidence="4">
    <location>
        <begin position="20"/>
        <end position="271"/>
    </location>
</feature>
<dbReference type="PANTHER" id="PTHR44858:SF1">
    <property type="entry name" value="UDP-N-ACETYLGLUCOSAMINE--PEPTIDE N-ACETYLGLUCOSAMINYLTRANSFERASE SPINDLY-RELATED"/>
    <property type="match status" value="1"/>
</dbReference>
<dbReference type="AlphaFoldDB" id="A0A1G8NPR8"/>
<dbReference type="OrthoDB" id="712930at2"/>
<dbReference type="STRING" id="311334.SAMN05421846_11474"/>
<keyword evidence="6" id="KW-1185">Reference proteome</keyword>
<dbReference type="InterPro" id="IPR019734">
    <property type="entry name" value="TPR_rpt"/>
</dbReference>
<feature type="signal peptide" evidence="4">
    <location>
        <begin position="1"/>
        <end position="19"/>
    </location>
</feature>
<name>A0A1G8NPR8_9FLAO</name>
<evidence type="ECO:0000313" key="5">
    <source>
        <dbReference type="EMBL" id="SDI82142.1"/>
    </source>
</evidence>
<organism evidence="5 6">
    <name type="scientific">Chryseobacterium taeanense</name>
    <dbReference type="NCBI Taxonomy" id="311334"/>
    <lineage>
        <taxon>Bacteria</taxon>
        <taxon>Pseudomonadati</taxon>
        <taxon>Bacteroidota</taxon>
        <taxon>Flavobacteriia</taxon>
        <taxon>Flavobacteriales</taxon>
        <taxon>Weeksellaceae</taxon>
        <taxon>Chryseobacterium group</taxon>
        <taxon>Chryseobacterium</taxon>
    </lineage>
</organism>
<feature type="repeat" description="TPR" evidence="3">
    <location>
        <begin position="190"/>
        <end position="223"/>
    </location>
</feature>
<accession>A0A1G8NPR8</accession>
<dbReference type="InterPro" id="IPR011990">
    <property type="entry name" value="TPR-like_helical_dom_sf"/>
</dbReference>
<keyword evidence="1" id="KW-0677">Repeat</keyword>
<keyword evidence="2 3" id="KW-0802">TPR repeat</keyword>
<dbReference type="Pfam" id="PF13432">
    <property type="entry name" value="TPR_16"/>
    <property type="match status" value="1"/>
</dbReference>
<dbReference type="InterPro" id="IPR050498">
    <property type="entry name" value="Ycf3"/>
</dbReference>
<evidence type="ECO:0000256" key="4">
    <source>
        <dbReference type="SAM" id="SignalP"/>
    </source>
</evidence>